<evidence type="ECO:0000313" key="3">
    <source>
        <dbReference type="EMBL" id="RKG83970.1"/>
    </source>
</evidence>
<feature type="coiled-coil region" evidence="1">
    <location>
        <begin position="38"/>
        <end position="72"/>
    </location>
</feature>
<feature type="region of interest" description="Disordered" evidence="2">
    <location>
        <begin position="174"/>
        <end position="258"/>
    </location>
</feature>
<dbReference type="OrthoDB" id="5382514at2"/>
<dbReference type="RefSeq" id="WP_120542787.1">
    <property type="nucleotide sequence ID" value="NZ_RAVZ01000167.1"/>
</dbReference>
<feature type="compositionally biased region" description="Gly residues" evidence="2">
    <location>
        <begin position="236"/>
        <end position="249"/>
    </location>
</feature>
<reference evidence="4" key="1">
    <citation type="submission" date="2018-09" db="EMBL/GenBank/DDBJ databases">
        <authorList>
            <person name="Livingstone P.G."/>
            <person name="Whitworth D.E."/>
        </authorList>
    </citation>
    <scope>NUCLEOTIDE SEQUENCE [LARGE SCALE GENOMIC DNA]</scope>
    <source>
        <strain evidence="4">CA054A</strain>
    </source>
</reference>
<dbReference type="EMBL" id="RAVZ01000167">
    <property type="protein sequence ID" value="RKG83970.1"/>
    <property type="molecule type" value="Genomic_DNA"/>
</dbReference>
<keyword evidence="1" id="KW-0175">Coiled coil</keyword>
<comment type="caution">
    <text evidence="3">The sequence shown here is derived from an EMBL/GenBank/DDBJ whole genome shotgun (WGS) entry which is preliminary data.</text>
</comment>
<dbReference type="Proteomes" id="UP000268094">
    <property type="component" value="Unassembled WGS sequence"/>
</dbReference>
<feature type="compositionally biased region" description="Basic and acidic residues" evidence="2">
    <location>
        <begin position="201"/>
        <end position="213"/>
    </location>
</feature>
<evidence type="ECO:0000256" key="1">
    <source>
        <dbReference type="SAM" id="Coils"/>
    </source>
</evidence>
<evidence type="ECO:0000313" key="4">
    <source>
        <dbReference type="Proteomes" id="UP000268094"/>
    </source>
</evidence>
<gene>
    <name evidence="3" type="ORF">D7V88_22945</name>
</gene>
<dbReference type="AlphaFoldDB" id="A0A3A8IW34"/>
<name>A0A3A8IW34_9BACT</name>
<accession>A0A3A8IW34</accession>
<proteinExistence type="predicted"/>
<keyword evidence="4" id="KW-1185">Reference proteome</keyword>
<evidence type="ECO:0000256" key="2">
    <source>
        <dbReference type="SAM" id="MobiDB-lite"/>
    </source>
</evidence>
<feature type="compositionally biased region" description="Polar residues" evidence="2">
    <location>
        <begin position="185"/>
        <end position="200"/>
    </location>
</feature>
<organism evidence="3 4">
    <name type="scientific">Corallococcus terminator</name>
    <dbReference type="NCBI Taxonomy" id="2316733"/>
    <lineage>
        <taxon>Bacteria</taxon>
        <taxon>Pseudomonadati</taxon>
        <taxon>Myxococcota</taxon>
        <taxon>Myxococcia</taxon>
        <taxon>Myxococcales</taxon>
        <taxon>Cystobacterineae</taxon>
        <taxon>Myxococcaceae</taxon>
        <taxon>Corallococcus</taxon>
    </lineage>
</organism>
<sequence>MNRILGIASVGLASVALGVALWGPGRSEAPATDAGPRVQDTSSDVRALQTRVKALEETVQLLSRRMMAFEQQPGTTPGGSGPAPAGLEAEVAKLREELRGVMVGEALNSESGKQSLKEILRTVQDEQRTEQRQQWQQQIDQMRTQAEVERSERLKTFITDARLSYSQEQELTKQLQAEDAKRQALMSSGGNGQPRQNVRQQMRELRTQTDQEMQKVLSADQLAKYQEMRREDSAPRGGGPRGGAGGGSGWEARGGATQ</sequence>
<protein>
    <submittedName>
        <fullName evidence="3">Uncharacterized protein</fullName>
    </submittedName>
</protein>